<dbReference type="Pfam" id="PF13855">
    <property type="entry name" value="LRR_8"/>
    <property type="match status" value="2"/>
</dbReference>
<evidence type="ECO:0000313" key="19">
    <source>
        <dbReference type="Proteomes" id="UP000265120"/>
    </source>
</evidence>
<accession>A0A3P8V434</accession>
<dbReference type="RefSeq" id="XP_008307047.1">
    <property type="nucleotide sequence ID" value="XM_008308825.2"/>
</dbReference>
<dbReference type="GO" id="GO:0005737">
    <property type="term" value="C:cytoplasm"/>
    <property type="evidence" value="ECO:0007669"/>
    <property type="project" value="TreeGrafter"/>
</dbReference>
<dbReference type="GeneTree" id="ENSGT00940000154043"/>
<feature type="domain" description="LRRC8 pannexin-like TM region" evidence="17">
    <location>
        <begin position="7"/>
        <end position="158"/>
    </location>
</feature>
<comment type="subcellular location">
    <subcellularLocation>
        <location evidence="1">Cell membrane</location>
        <topology evidence="1">Multi-pass membrane protein</topology>
    </subcellularLocation>
</comment>
<keyword evidence="8 16" id="KW-1133">Transmembrane helix</keyword>
<evidence type="ECO:0000256" key="7">
    <source>
        <dbReference type="ARBA" id="ARBA00022737"/>
    </source>
</evidence>
<keyword evidence="12" id="KW-0407">Ion channel</keyword>
<dbReference type="Ensembl" id="ENSCSET00000008961.1">
    <property type="protein sequence ID" value="ENSCSEP00000008864.1"/>
    <property type="gene ID" value="ENSCSEG00000005677.1"/>
</dbReference>
<evidence type="ECO:0000256" key="15">
    <source>
        <dbReference type="ARBA" id="ARBA00024167"/>
    </source>
</evidence>
<evidence type="ECO:0000259" key="17">
    <source>
        <dbReference type="Pfam" id="PF12534"/>
    </source>
</evidence>
<evidence type="ECO:0000256" key="8">
    <source>
        <dbReference type="ARBA" id="ARBA00022989"/>
    </source>
</evidence>
<reference evidence="18 19" key="1">
    <citation type="journal article" date="2014" name="Nat. Genet.">
        <title>Whole-genome sequence of a flatfish provides insights into ZW sex chromosome evolution and adaptation to a benthic lifestyle.</title>
        <authorList>
            <person name="Chen S."/>
            <person name="Zhang G."/>
            <person name="Shao C."/>
            <person name="Huang Q."/>
            <person name="Liu G."/>
            <person name="Zhang P."/>
            <person name="Song W."/>
            <person name="An N."/>
            <person name="Chalopin D."/>
            <person name="Volff J.N."/>
            <person name="Hong Y."/>
            <person name="Li Q."/>
            <person name="Sha Z."/>
            <person name="Zhou H."/>
            <person name="Xie M."/>
            <person name="Yu Q."/>
            <person name="Liu Y."/>
            <person name="Xiang H."/>
            <person name="Wang N."/>
            <person name="Wu K."/>
            <person name="Yang C."/>
            <person name="Zhou Q."/>
            <person name="Liao X."/>
            <person name="Yang L."/>
            <person name="Hu Q."/>
            <person name="Zhang J."/>
            <person name="Meng L."/>
            <person name="Jin L."/>
            <person name="Tian Y."/>
            <person name="Lian J."/>
            <person name="Yang J."/>
            <person name="Miao G."/>
            <person name="Liu S."/>
            <person name="Liang Z."/>
            <person name="Yan F."/>
            <person name="Li Y."/>
            <person name="Sun B."/>
            <person name="Zhang H."/>
            <person name="Zhang J."/>
            <person name="Zhu Y."/>
            <person name="Du M."/>
            <person name="Zhao Y."/>
            <person name="Schartl M."/>
            <person name="Tang Q."/>
            <person name="Wang J."/>
        </authorList>
    </citation>
    <scope>NUCLEOTIDE SEQUENCE</scope>
</reference>
<dbReference type="PANTHER" id="PTHR48051">
    <property type="match status" value="1"/>
</dbReference>
<dbReference type="InParanoid" id="A0A3P8V434"/>
<comment type="catalytic activity">
    <reaction evidence="15">
        <text>chloride(in) = chloride(out)</text>
        <dbReference type="Rhea" id="RHEA:29823"/>
        <dbReference type="ChEBI" id="CHEBI:17996"/>
    </reaction>
</comment>
<dbReference type="GeneID" id="103377856"/>
<evidence type="ECO:0000256" key="3">
    <source>
        <dbReference type="ARBA" id="ARBA00022448"/>
    </source>
</evidence>
<comment type="similarity">
    <text evidence="2">Belongs to the LRRC8 family.</text>
</comment>
<feature type="transmembrane region" description="Helical" evidence="16">
    <location>
        <begin position="267"/>
        <end position="288"/>
    </location>
</feature>
<feature type="transmembrane region" description="Helical" evidence="16">
    <location>
        <begin position="21"/>
        <end position="39"/>
    </location>
</feature>
<keyword evidence="10 16" id="KW-0472">Membrane</keyword>
<comment type="catalytic activity">
    <reaction evidence="13">
        <text>iodide(out) = iodide(in)</text>
        <dbReference type="Rhea" id="RHEA:66324"/>
        <dbReference type="ChEBI" id="CHEBI:16382"/>
    </reaction>
</comment>
<reference evidence="18" key="3">
    <citation type="submission" date="2025-09" db="UniProtKB">
        <authorList>
            <consortium name="Ensembl"/>
        </authorList>
    </citation>
    <scope>IDENTIFICATION</scope>
</reference>
<dbReference type="AlphaFoldDB" id="A0A3P8V434"/>
<dbReference type="InterPro" id="IPR050216">
    <property type="entry name" value="LRR_domain-containing"/>
</dbReference>
<keyword evidence="5" id="KW-0433">Leucine-rich repeat</keyword>
<protein>
    <submittedName>
        <fullName evidence="18">Leucine rich repeat containing 8 VRAC subunit A</fullName>
    </submittedName>
</protein>
<feature type="transmembrane region" description="Helical" evidence="16">
    <location>
        <begin position="209"/>
        <end position="232"/>
    </location>
</feature>
<feature type="domain" description="LRRC8 pannexin-like TM region" evidence="17">
    <location>
        <begin position="174"/>
        <end position="285"/>
    </location>
</feature>
<keyword evidence="3" id="KW-0813">Transport</keyword>
<dbReference type="Pfam" id="PF12534">
    <property type="entry name" value="Pannexin_like"/>
    <property type="match status" value="2"/>
</dbReference>
<keyword evidence="7" id="KW-0677">Repeat</keyword>
<evidence type="ECO:0000256" key="4">
    <source>
        <dbReference type="ARBA" id="ARBA00022475"/>
    </source>
</evidence>
<keyword evidence="9" id="KW-0406">Ion transport</keyword>
<dbReference type="InterPro" id="IPR003591">
    <property type="entry name" value="Leu-rich_rpt_typical-subtyp"/>
</dbReference>
<dbReference type="OrthoDB" id="2021138at2759"/>
<dbReference type="SUPFAM" id="SSF52058">
    <property type="entry name" value="L domain-like"/>
    <property type="match status" value="2"/>
</dbReference>
<sequence>MLPTISTKPDKHILKPWWDVFTDYISVFMMIIAVFGIYLQVTRESMTCLPCKWVNIKQCKALATTNITMVYQKHRIASRNKYSSAFCYEKKLHWFAKYFPYLMFVHTIVFMACGKFLFTILSTSSTLENFVTILLKCDDSPWTTRALSETMVGESNPKSFGKAADMRDDGAKPRIEANVLCKKDGEQAKALFEKVKKYRIKVEKGDTIYTVYIWQTVVKITDILLIIIYPIYYVDFIEFSLICEENIAGYSAFTCIYTLANSYKILAWAYIILGVLCFLSCLYTLYWMCTRSLKSYSFETTREESSYSDIPDMVNDFAFMLHLIDQYNPLYTDRFAVFLSEVSEKKLKQMNLDNEWKLEKLSQHITKNVEDKLELHLFKLAGIPNTVFELKELEVLKLEFMRDILIPPMVIQLSNLTEVWLYHTPTKIDPPALSFLGEKLGTLHVTFTHIKEIPRWMYHLKNLHELHLTGTLGSHLTSVIDMLRELKMLKVLYLTNKLTKLPLALLEVCAHLQKLSIKNSGTKLMDLINMRKSFSVQFLHSVEHLKELELIECNLEQIPHAIISVRDLRELDLRGNNLTIIDAIIGFQHLKWLVCLKLWYNKIVHIPIQIGSLSRLQRLYLNNNKIEKIPQELFFCQNLRLLDLSHNMLMSISANVGCLQRLQHFAVTANMIETLPPELFDCKKLQSLYLGKNCLLSLPSSINKLTLLTELELRGNLLERLPVELGECCLLKRSGLLVEENLFNMLPSEIREQILDS</sequence>
<dbReference type="InterPro" id="IPR032675">
    <property type="entry name" value="LRR_dom_sf"/>
</dbReference>
<evidence type="ECO:0000256" key="14">
    <source>
        <dbReference type="ARBA" id="ARBA00024158"/>
    </source>
</evidence>
<dbReference type="InterPro" id="IPR021040">
    <property type="entry name" value="LRRC8_Pannexin-like"/>
</dbReference>
<keyword evidence="6 16" id="KW-0812">Transmembrane</keyword>
<keyword evidence="11" id="KW-1015">Disulfide bond</keyword>
<feature type="transmembrane region" description="Helical" evidence="16">
    <location>
        <begin position="98"/>
        <end position="118"/>
    </location>
</feature>
<evidence type="ECO:0000256" key="2">
    <source>
        <dbReference type="ARBA" id="ARBA00010471"/>
    </source>
</evidence>
<dbReference type="Pfam" id="PF00560">
    <property type="entry name" value="LRR_1"/>
    <property type="match status" value="1"/>
</dbReference>
<evidence type="ECO:0000256" key="13">
    <source>
        <dbReference type="ARBA" id="ARBA00024145"/>
    </source>
</evidence>
<evidence type="ECO:0000313" key="18">
    <source>
        <dbReference type="Ensembl" id="ENSCSEP00000008864.1"/>
    </source>
</evidence>
<dbReference type="GO" id="GO:0034220">
    <property type="term" value="P:monoatomic ion transmembrane transport"/>
    <property type="evidence" value="ECO:0007669"/>
    <property type="project" value="UniProtKB-KW"/>
</dbReference>
<dbReference type="PANTHER" id="PTHR48051:SF58">
    <property type="entry name" value="VOLUME-REGULATED ANION CHANNEL SUBUNIT LRRC8E"/>
    <property type="match status" value="1"/>
</dbReference>
<name>A0A3P8V434_CYNSE</name>
<dbReference type="KEGG" id="csem:103377856"/>
<comment type="catalytic activity">
    <reaction evidence="14">
        <text>taurine(out) = taurine(in)</text>
        <dbReference type="Rhea" id="RHEA:66328"/>
        <dbReference type="ChEBI" id="CHEBI:507393"/>
    </reaction>
</comment>
<keyword evidence="19" id="KW-1185">Reference proteome</keyword>
<dbReference type="Gene3D" id="3.80.10.10">
    <property type="entry name" value="Ribonuclease Inhibitor"/>
    <property type="match status" value="2"/>
</dbReference>
<evidence type="ECO:0000256" key="6">
    <source>
        <dbReference type="ARBA" id="ARBA00022692"/>
    </source>
</evidence>
<reference evidence="18" key="2">
    <citation type="submission" date="2025-08" db="UniProtKB">
        <authorList>
            <consortium name="Ensembl"/>
        </authorList>
    </citation>
    <scope>IDENTIFICATION</scope>
</reference>
<dbReference type="Proteomes" id="UP000265120">
    <property type="component" value="Chromosome 4"/>
</dbReference>
<dbReference type="STRING" id="244447.ENSCSEP00000008864"/>
<dbReference type="GO" id="GO:0005886">
    <property type="term" value="C:plasma membrane"/>
    <property type="evidence" value="ECO:0007669"/>
    <property type="project" value="UniProtKB-SubCell"/>
</dbReference>
<dbReference type="SMART" id="SM00369">
    <property type="entry name" value="LRR_TYP"/>
    <property type="match status" value="6"/>
</dbReference>
<evidence type="ECO:0000256" key="9">
    <source>
        <dbReference type="ARBA" id="ARBA00023065"/>
    </source>
</evidence>
<evidence type="ECO:0000256" key="12">
    <source>
        <dbReference type="ARBA" id="ARBA00023303"/>
    </source>
</evidence>
<keyword evidence="4" id="KW-1003">Cell membrane</keyword>
<evidence type="ECO:0000256" key="16">
    <source>
        <dbReference type="SAM" id="Phobius"/>
    </source>
</evidence>
<organism evidence="18 19">
    <name type="scientific">Cynoglossus semilaevis</name>
    <name type="common">Tongue sole</name>
    <dbReference type="NCBI Taxonomy" id="244447"/>
    <lineage>
        <taxon>Eukaryota</taxon>
        <taxon>Metazoa</taxon>
        <taxon>Chordata</taxon>
        <taxon>Craniata</taxon>
        <taxon>Vertebrata</taxon>
        <taxon>Euteleostomi</taxon>
        <taxon>Actinopterygii</taxon>
        <taxon>Neopterygii</taxon>
        <taxon>Teleostei</taxon>
        <taxon>Neoteleostei</taxon>
        <taxon>Acanthomorphata</taxon>
        <taxon>Carangaria</taxon>
        <taxon>Pleuronectiformes</taxon>
        <taxon>Pleuronectoidei</taxon>
        <taxon>Cynoglossidae</taxon>
        <taxon>Cynoglossinae</taxon>
        <taxon>Cynoglossus</taxon>
    </lineage>
</organism>
<evidence type="ECO:0000256" key="10">
    <source>
        <dbReference type="ARBA" id="ARBA00023136"/>
    </source>
</evidence>
<dbReference type="InterPro" id="IPR001611">
    <property type="entry name" value="Leu-rich_rpt"/>
</dbReference>
<dbReference type="PROSITE" id="PS51450">
    <property type="entry name" value="LRR"/>
    <property type="match status" value="3"/>
</dbReference>
<evidence type="ECO:0000256" key="1">
    <source>
        <dbReference type="ARBA" id="ARBA00004651"/>
    </source>
</evidence>
<evidence type="ECO:0000256" key="5">
    <source>
        <dbReference type="ARBA" id="ARBA00022614"/>
    </source>
</evidence>
<proteinExistence type="inferred from homology"/>
<evidence type="ECO:0000256" key="11">
    <source>
        <dbReference type="ARBA" id="ARBA00023157"/>
    </source>
</evidence>